<evidence type="ECO:0000256" key="5">
    <source>
        <dbReference type="ARBA" id="ARBA00022741"/>
    </source>
</evidence>
<evidence type="ECO:0000256" key="7">
    <source>
        <dbReference type="ARBA" id="ARBA00022917"/>
    </source>
</evidence>
<dbReference type="Pfam" id="PF02092">
    <property type="entry name" value="tRNA_synt_2f"/>
    <property type="match status" value="1"/>
</dbReference>
<evidence type="ECO:0000256" key="3">
    <source>
        <dbReference type="ARBA" id="ARBA00022490"/>
    </source>
</evidence>
<dbReference type="PANTHER" id="PTHR30075:SF2">
    <property type="entry name" value="GLYCINE--TRNA LIGASE, CHLOROPLASTIC_MITOCHONDRIAL 2"/>
    <property type="match status" value="1"/>
</dbReference>
<protein>
    <recommendedName>
        <fullName evidence="10">Glycine--tRNA ligase beta subunit</fullName>
        <ecNumber evidence="10">6.1.1.14</ecNumber>
    </recommendedName>
    <alternativeName>
        <fullName evidence="10">Glycyl-tRNA synthetase beta subunit</fullName>
        <shortName evidence="10">GlyRS</shortName>
    </alternativeName>
</protein>
<dbReference type="EC" id="6.1.1.14" evidence="10"/>
<dbReference type="SUPFAM" id="SSF109604">
    <property type="entry name" value="HD-domain/PDEase-like"/>
    <property type="match status" value="1"/>
</dbReference>
<dbReference type="GO" id="GO:0006420">
    <property type="term" value="P:arginyl-tRNA aminoacylation"/>
    <property type="evidence" value="ECO:0007669"/>
    <property type="project" value="InterPro"/>
</dbReference>
<dbReference type="RefSeq" id="WP_123291301.1">
    <property type="nucleotide sequence ID" value="NZ_RJVA01000015.1"/>
</dbReference>
<dbReference type="PANTHER" id="PTHR30075">
    <property type="entry name" value="GLYCYL-TRNA SYNTHETASE"/>
    <property type="match status" value="1"/>
</dbReference>
<dbReference type="PRINTS" id="PR01045">
    <property type="entry name" value="TRNASYNTHGB"/>
</dbReference>
<dbReference type="AlphaFoldDB" id="A0A3N1UKI6"/>
<dbReference type="GO" id="GO:0005524">
    <property type="term" value="F:ATP binding"/>
    <property type="evidence" value="ECO:0007669"/>
    <property type="project" value="UniProtKB-UniRule"/>
</dbReference>
<comment type="subcellular location">
    <subcellularLocation>
        <location evidence="1 10">Cytoplasm</location>
    </subcellularLocation>
</comment>
<evidence type="ECO:0000256" key="4">
    <source>
        <dbReference type="ARBA" id="ARBA00022598"/>
    </source>
</evidence>
<dbReference type="InterPro" id="IPR008909">
    <property type="entry name" value="DALR_anticod-bd"/>
</dbReference>
<dbReference type="GO" id="GO:0006426">
    <property type="term" value="P:glycyl-tRNA aminoacylation"/>
    <property type="evidence" value="ECO:0007669"/>
    <property type="project" value="UniProtKB-UniRule"/>
</dbReference>
<evidence type="ECO:0000256" key="10">
    <source>
        <dbReference type="HAMAP-Rule" id="MF_00255"/>
    </source>
</evidence>
<dbReference type="InterPro" id="IPR015944">
    <property type="entry name" value="Gly-tRNA-synth_bsu"/>
</dbReference>
<dbReference type="InterPro" id="IPR006194">
    <property type="entry name" value="Gly-tRNA-synth_heterodimer"/>
</dbReference>
<dbReference type="HAMAP" id="MF_00255">
    <property type="entry name" value="Gly_tRNA_synth_beta"/>
    <property type="match status" value="1"/>
</dbReference>
<comment type="subunit">
    <text evidence="10">Tetramer of two alpha and two beta subunits.</text>
</comment>
<keyword evidence="6 10" id="KW-0067">ATP-binding</keyword>
<keyword evidence="8 10" id="KW-0030">Aminoacyl-tRNA synthetase</keyword>
<evidence type="ECO:0000313" key="13">
    <source>
        <dbReference type="Proteomes" id="UP000276223"/>
    </source>
</evidence>
<dbReference type="GO" id="GO:0004814">
    <property type="term" value="F:arginine-tRNA ligase activity"/>
    <property type="evidence" value="ECO:0007669"/>
    <property type="project" value="InterPro"/>
</dbReference>
<keyword evidence="7 10" id="KW-0648">Protein biosynthesis</keyword>
<dbReference type="GO" id="GO:0005829">
    <property type="term" value="C:cytosol"/>
    <property type="evidence" value="ECO:0007669"/>
    <property type="project" value="TreeGrafter"/>
</dbReference>
<dbReference type="GO" id="GO:0004820">
    <property type="term" value="F:glycine-tRNA ligase activity"/>
    <property type="evidence" value="ECO:0007669"/>
    <property type="project" value="UniProtKB-UniRule"/>
</dbReference>
<comment type="similarity">
    <text evidence="2 10">Belongs to the class-II aminoacyl-tRNA synthetase family.</text>
</comment>
<evidence type="ECO:0000313" key="12">
    <source>
        <dbReference type="EMBL" id="ROQ90238.1"/>
    </source>
</evidence>
<comment type="catalytic activity">
    <reaction evidence="9 10">
        <text>tRNA(Gly) + glycine + ATP = glycyl-tRNA(Gly) + AMP + diphosphate</text>
        <dbReference type="Rhea" id="RHEA:16013"/>
        <dbReference type="Rhea" id="RHEA-COMP:9664"/>
        <dbReference type="Rhea" id="RHEA-COMP:9683"/>
        <dbReference type="ChEBI" id="CHEBI:30616"/>
        <dbReference type="ChEBI" id="CHEBI:33019"/>
        <dbReference type="ChEBI" id="CHEBI:57305"/>
        <dbReference type="ChEBI" id="CHEBI:78442"/>
        <dbReference type="ChEBI" id="CHEBI:78522"/>
        <dbReference type="ChEBI" id="CHEBI:456215"/>
        <dbReference type="EC" id="6.1.1.14"/>
    </reaction>
</comment>
<evidence type="ECO:0000259" key="11">
    <source>
        <dbReference type="Pfam" id="PF05746"/>
    </source>
</evidence>
<dbReference type="Proteomes" id="UP000276223">
    <property type="component" value="Unassembled WGS sequence"/>
</dbReference>
<feature type="domain" description="DALR anticodon binding" evidence="11">
    <location>
        <begin position="584"/>
        <end position="680"/>
    </location>
</feature>
<organism evidence="12 13">
    <name type="scientific">Desulfosoma caldarium</name>
    <dbReference type="NCBI Taxonomy" id="610254"/>
    <lineage>
        <taxon>Bacteria</taxon>
        <taxon>Pseudomonadati</taxon>
        <taxon>Thermodesulfobacteriota</taxon>
        <taxon>Syntrophobacteria</taxon>
        <taxon>Syntrophobacterales</taxon>
        <taxon>Syntrophobacteraceae</taxon>
        <taxon>Desulfosoma</taxon>
    </lineage>
</organism>
<evidence type="ECO:0000256" key="2">
    <source>
        <dbReference type="ARBA" id="ARBA00008226"/>
    </source>
</evidence>
<comment type="caution">
    <text evidence="12">The sequence shown here is derived from an EMBL/GenBank/DDBJ whole genome shotgun (WGS) entry which is preliminary data.</text>
</comment>
<dbReference type="OrthoDB" id="9775440at2"/>
<keyword evidence="4 10" id="KW-0436">Ligase</keyword>
<dbReference type="NCBIfam" id="TIGR00211">
    <property type="entry name" value="glyS"/>
    <property type="match status" value="1"/>
</dbReference>
<evidence type="ECO:0000256" key="8">
    <source>
        <dbReference type="ARBA" id="ARBA00023146"/>
    </source>
</evidence>
<gene>
    <name evidence="10" type="primary">glyS</name>
    <name evidence="12" type="ORF">EDC27_2858</name>
</gene>
<dbReference type="PROSITE" id="PS50861">
    <property type="entry name" value="AA_TRNA_LIGASE_II_GLYAB"/>
    <property type="match status" value="1"/>
</dbReference>
<dbReference type="EMBL" id="RJVA01000015">
    <property type="protein sequence ID" value="ROQ90238.1"/>
    <property type="molecule type" value="Genomic_DNA"/>
</dbReference>
<keyword evidence="3 10" id="KW-0963">Cytoplasm</keyword>
<proteinExistence type="inferred from homology"/>
<keyword evidence="5 10" id="KW-0547">Nucleotide-binding</keyword>
<evidence type="ECO:0000256" key="1">
    <source>
        <dbReference type="ARBA" id="ARBA00004496"/>
    </source>
</evidence>
<evidence type="ECO:0000256" key="9">
    <source>
        <dbReference type="ARBA" id="ARBA00047937"/>
    </source>
</evidence>
<sequence>MGQEFYLEIGSEEIPAGYITPALESMAQQMVRFLDDHRIAHGKPFTTGTPRRLCLWIPNVAERQEPTVVEIIGPPKSVAFDAQGRPTKAAEGFAKNQGIDVSQLTIKATPKGEYVTLVKEEAGGPTKDLLERMLPDFVAHIPFPKSMRWGNLSVTFARPVHWIVCLLGQDVVNFTYGNVRSGRLSFGHRFMSPQWVEVHNFADHRENLRRHKVIVDTEERKQLISKGIREKAASVGGRILEDEDLLDEVAHLVEYPYPILGSFEDKYLALPPELLITVMKEHQRYFAVVDEAGNLKAHFVTVANTVPRNPDLVAAGNARVVRARLEDARFYYEEDQKVRLEDRAEALKSVVFHAKLGTSWEKVERFTHLAKWLCERLCPQSMNHVLRAALLCKADLVSGMVGEFPELQGVMGRAYARLQGEPEPVAQAIYEHYLPIRAGGPLPECMEGTVLSIADKMDTIVGCFGVGLLPTGTADPFALRRQTLGILRIILEKNLRFSLEELIDQAIPLLRSKMTEPADTVKKGVMDFFRGRLHHHLVTQEGYASDIVEAALASGIAYPADAVLRVKALADFTRRDDFEALAIAFKRVGNIIKEGKPEPLRPEALAVPAEKALYEAYRRVHDDVVDMASRGDYAAALEALTALKNPIDTFFDAVLVMDPDAAVRRNRLALLTAVHELFNRIADFRKIQTG</sequence>
<dbReference type="Pfam" id="PF05746">
    <property type="entry name" value="DALR_1"/>
    <property type="match status" value="1"/>
</dbReference>
<keyword evidence="13" id="KW-1185">Reference proteome</keyword>
<name>A0A3N1UKI6_9BACT</name>
<reference evidence="12 13" key="1">
    <citation type="submission" date="2018-11" db="EMBL/GenBank/DDBJ databases">
        <title>Genomic Encyclopedia of Type Strains, Phase IV (KMG-IV): sequencing the most valuable type-strain genomes for metagenomic binning, comparative biology and taxonomic classification.</title>
        <authorList>
            <person name="Goeker M."/>
        </authorList>
    </citation>
    <scope>NUCLEOTIDE SEQUENCE [LARGE SCALE GENOMIC DNA]</scope>
    <source>
        <strain evidence="12 13">DSM 22027</strain>
    </source>
</reference>
<evidence type="ECO:0000256" key="6">
    <source>
        <dbReference type="ARBA" id="ARBA00022840"/>
    </source>
</evidence>
<accession>A0A3N1UKI6</accession>